<dbReference type="PANTHER" id="PTHR43422:SF3">
    <property type="entry name" value="THIAMINE THIAZOLE SYNTHASE"/>
    <property type="match status" value="1"/>
</dbReference>
<name>A0ABQ2D084_9DEIO</name>
<sequence length="474" mass="53295">MGFLMPASQASTSQMGTFQAQGLKQAVVIGASFSGLCAARVLSEFFERVLILEKDPLDETIRRGVPQYLQSHVLLGQGFQQLTELFPDLEREMLQQGAHKTDIGTYAHWYQWGGWKRNMRTGVSALSCSRALLETTLRKQVEKLQNVQLLPAHKVLGLLSEASPREQAIHGLKVQTPQGEQELSAQLVIDCSGRGSHVKQWLVQLGFVAPKESEIPAKVGYVTCRYRFPSPDPLKGQALVITPAAPAETRAGMALPIEDDQWSVTLAGWCSDHPEPTPEGILKFAQSLPVPDLHQVLLTAEPLTDPLRHLIPSSIRKHFEKLKTFPRGLLVMGDALCSFNPTYGQGITVGVLEAQHLHDCLSESQGDLRDLWRWFFKRIQPVLKTAWSMVELEDSRFFPEHTISPMDRVLQRYLVRMQQAATRSEEVAEAFYRVLNMIDPPQALFHPRVLWRVLLRGQKVSSQAVPLYQRSSRL</sequence>
<evidence type="ECO:0000259" key="1">
    <source>
        <dbReference type="Pfam" id="PF01494"/>
    </source>
</evidence>
<keyword evidence="2" id="KW-0560">Oxidoreductase</keyword>
<dbReference type="PRINTS" id="PR00420">
    <property type="entry name" value="RNGMNOXGNASE"/>
</dbReference>
<proteinExistence type="predicted"/>
<accession>A0ABQ2D084</accession>
<evidence type="ECO:0000313" key="3">
    <source>
        <dbReference type="Proteomes" id="UP000632222"/>
    </source>
</evidence>
<dbReference type="GO" id="GO:0004497">
    <property type="term" value="F:monooxygenase activity"/>
    <property type="evidence" value="ECO:0007669"/>
    <property type="project" value="UniProtKB-KW"/>
</dbReference>
<organism evidence="2 3">
    <name type="scientific">Deinococcus roseus</name>
    <dbReference type="NCBI Taxonomy" id="392414"/>
    <lineage>
        <taxon>Bacteria</taxon>
        <taxon>Thermotogati</taxon>
        <taxon>Deinococcota</taxon>
        <taxon>Deinococci</taxon>
        <taxon>Deinococcales</taxon>
        <taxon>Deinococcaceae</taxon>
        <taxon>Deinococcus</taxon>
    </lineage>
</organism>
<dbReference type="SUPFAM" id="SSF51905">
    <property type="entry name" value="FAD/NAD(P)-binding domain"/>
    <property type="match status" value="1"/>
</dbReference>
<dbReference type="PANTHER" id="PTHR43422">
    <property type="entry name" value="THIAMINE THIAZOLE SYNTHASE"/>
    <property type="match status" value="1"/>
</dbReference>
<dbReference type="EMBL" id="BMOD01000008">
    <property type="protein sequence ID" value="GGJ38449.1"/>
    <property type="molecule type" value="Genomic_DNA"/>
</dbReference>
<feature type="domain" description="FAD-binding" evidence="1">
    <location>
        <begin position="25"/>
        <end position="362"/>
    </location>
</feature>
<dbReference type="InterPro" id="IPR002938">
    <property type="entry name" value="FAD-bd"/>
</dbReference>
<protein>
    <submittedName>
        <fullName evidence="2">FAD-binding monooxygenase</fullName>
    </submittedName>
</protein>
<dbReference type="InterPro" id="IPR036188">
    <property type="entry name" value="FAD/NAD-bd_sf"/>
</dbReference>
<reference evidence="3" key="1">
    <citation type="journal article" date="2019" name="Int. J. Syst. Evol. Microbiol.">
        <title>The Global Catalogue of Microorganisms (GCM) 10K type strain sequencing project: providing services to taxonomists for standard genome sequencing and annotation.</title>
        <authorList>
            <consortium name="The Broad Institute Genomics Platform"/>
            <consortium name="The Broad Institute Genome Sequencing Center for Infectious Disease"/>
            <person name="Wu L."/>
            <person name="Ma J."/>
        </authorList>
    </citation>
    <scope>NUCLEOTIDE SEQUENCE [LARGE SCALE GENOMIC DNA]</scope>
    <source>
        <strain evidence="3">JCM 14370</strain>
    </source>
</reference>
<keyword evidence="3" id="KW-1185">Reference proteome</keyword>
<dbReference type="Proteomes" id="UP000632222">
    <property type="component" value="Unassembled WGS sequence"/>
</dbReference>
<gene>
    <name evidence="2" type="ORF">GCM10008938_25720</name>
</gene>
<dbReference type="Pfam" id="PF01494">
    <property type="entry name" value="FAD_binding_3"/>
    <property type="match status" value="1"/>
</dbReference>
<dbReference type="Gene3D" id="3.50.50.60">
    <property type="entry name" value="FAD/NAD(P)-binding domain"/>
    <property type="match status" value="1"/>
</dbReference>
<evidence type="ECO:0000313" key="2">
    <source>
        <dbReference type="EMBL" id="GGJ38449.1"/>
    </source>
</evidence>
<comment type="caution">
    <text evidence="2">The sequence shown here is derived from an EMBL/GenBank/DDBJ whole genome shotgun (WGS) entry which is preliminary data.</text>
</comment>
<keyword evidence="2" id="KW-0503">Monooxygenase</keyword>